<dbReference type="SMART" id="SM00248">
    <property type="entry name" value="ANK"/>
    <property type="match status" value="3"/>
</dbReference>
<keyword evidence="4" id="KW-1185">Reference proteome</keyword>
<organism evidence="4 5">
    <name type="scientific">Diaphorina citri</name>
    <name type="common">Asian citrus psyllid</name>
    <dbReference type="NCBI Taxonomy" id="121845"/>
    <lineage>
        <taxon>Eukaryota</taxon>
        <taxon>Metazoa</taxon>
        <taxon>Ecdysozoa</taxon>
        <taxon>Arthropoda</taxon>
        <taxon>Hexapoda</taxon>
        <taxon>Insecta</taxon>
        <taxon>Pterygota</taxon>
        <taxon>Neoptera</taxon>
        <taxon>Paraneoptera</taxon>
        <taxon>Hemiptera</taxon>
        <taxon>Sternorrhyncha</taxon>
        <taxon>Psylloidea</taxon>
        <taxon>Psyllidae</taxon>
        <taxon>Diaphorininae</taxon>
        <taxon>Diaphorina</taxon>
    </lineage>
</organism>
<evidence type="ECO:0000313" key="4">
    <source>
        <dbReference type="Proteomes" id="UP000079169"/>
    </source>
</evidence>
<dbReference type="KEGG" id="dci:108252366"/>
<dbReference type="Proteomes" id="UP000079169">
    <property type="component" value="Unplaced"/>
</dbReference>
<dbReference type="STRING" id="121845.A0A1S4EB76"/>
<protein>
    <submittedName>
        <fullName evidence="5">Rabankyrin-5-like</fullName>
    </submittedName>
</protein>
<sequence length="142" mass="15244">MAVDSPLSLSLWEGHHSLVPPLVGAGADLNLRNVEGSTLLHQVIQRGDTGTALILIQSGADIDARTADRKSALDLCLSDDSLEPVVEALCKRGVDMSTGCPLWSSLEYGTENIARNGTDYNAADCEGKVLYKYTLFTLQIHS</sequence>
<evidence type="ECO:0000256" key="3">
    <source>
        <dbReference type="PROSITE-ProRule" id="PRU00023"/>
    </source>
</evidence>
<dbReference type="Pfam" id="PF12796">
    <property type="entry name" value="Ank_2"/>
    <property type="match status" value="1"/>
</dbReference>
<proteinExistence type="predicted"/>
<name>A0A1S4EB76_DIACI</name>
<evidence type="ECO:0000313" key="5">
    <source>
        <dbReference type="RefSeq" id="XP_017299456.1"/>
    </source>
</evidence>
<dbReference type="InterPro" id="IPR036770">
    <property type="entry name" value="Ankyrin_rpt-contain_sf"/>
</dbReference>
<dbReference type="Gene3D" id="1.25.40.20">
    <property type="entry name" value="Ankyrin repeat-containing domain"/>
    <property type="match status" value="1"/>
</dbReference>
<dbReference type="PROSITE" id="PS50088">
    <property type="entry name" value="ANK_REPEAT"/>
    <property type="match status" value="1"/>
</dbReference>
<gene>
    <name evidence="5" type="primary">LOC108252366</name>
</gene>
<evidence type="ECO:0000256" key="2">
    <source>
        <dbReference type="ARBA" id="ARBA00023043"/>
    </source>
</evidence>
<dbReference type="GeneID" id="108252366"/>
<dbReference type="PROSITE" id="PS50297">
    <property type="entry name" value="ANK_REP_REGION"/>
    <property type="match status" value="1"/>
</dbReference>
<evidence type="ECO:0000256" key="1">
    <source>
        <dbReference type="ARBA" id="ARBA00022737"/>
    </source>
</evidence>
<dbReference type="PaxDb" id="121845-A0A1S4EB76"/>
<feature type="repeat" description="ANK" evidence="3">
    <location>
        <begin position="35"/>
        <end position="67"/>
    </location>
</feature>
<keyword evidence="1" id="KW-0677">Repeat</keyword>
<dbReference type="InterPro" id="IPR002110">
    <property type="entry name" value="Ankyrin_rpt"/>
</dbReference>
<accession>A0A1S4EB76</accession>
<dbReference type="PANTHER" id="PTHR24171">
    <property type="entry name" value="ANKYRIN REPEAT DOMAIN-CONTAINING PROTEIN 39-RELATED"/>
    <property type="match status" value="1"/>
</dbReference>
<keyword evidence="2 3" id="KW-0040">ANK repeat</keyword>
<dbReference type="RefSeq" id="XP_017299456.1">
    <property type="nucleotide sequence ID" value="XM_017443967.1"/>
</dbReference>
<dbReference type="SUPFAM" id="SSF48403">
    <property type="entry name" value="Ankyrin repeat"/>
    <property type="match status" value="1"/>
</dbReference>
<dbReference type="AlphaFoldDB" id="A0A1S4EB76"/>
<reference evidence="5" key="1">
    <citation type="submission" date="2025-08" db="UniProtKB">
        <authorList>
            <consortium name="RefSeq"/>
        </authorList>
    </citation>
    <scope>IDENTIFICATION</scope>
</reference>